<name>A0A2U3BEI3_9VIBR</name>
<evidence type="ECO:0000313" key="14">
    <source>
        <dbReference type="EMBL" id="PWI35206.1"/>
    </source>
</evidence>
<keyword evidence="2 11" id="KW-0547">Nucleotide-binding</keyword>
<protein>
    <recommendedName>
        <fullName evidence="11">RecBCD enzyme subunit RecD</fullName>
        <ecNumber evidence="11">5.6.2.3</ecNumber>
    </recommendedName>
    <alternativeName>
        <fullName evidence="11">DNA 5'-3' helicase subunit RecD</fullName>
    </alternativeName>
    <alternativeName>
        <fullName evidence="11">Exonuclease V subunit RecD</fullName>
        <shortName evidence="11">ExoV subunit RecD</shortName>
    </alternativeName>
    <alternativeName>
        <fullName evidence="11">Helicase/nuclease RecBCD subunit RecD</fullName>
    </alternativeName>
</protein>
<evidence type="ECO:0000256" key="5">
    <source>
        <dbReference type="ARBA" id="ARBA00022806"/>
    </source>
</evidence>
<dbReference type="SUPFAM" id="SSF52540">
    <property type="entry name" value="P-loop containing nucleoside triphosphate hydrolases"/>
    <property type="match status" value="2"/>
</dbReference>
<dbReference type="InterPro" id="IPR050534">
    <property type="entry name" value="Coronavir_polyprotein_1ab"/>
</dbReference>
<feature type="domain" description="RecBCD enzyme subunit RecD N-terminal" evidence="13">
    <location>
        <begin position="10"/>
        <end position="111"/>
    </location>
</feature>
<keyword evidence="6 11" id="KW-0269">Exonuclease</keyword>
<dbReference type="InterPro" id="IPR027785">
    <property type="entry name" value="UvrD-like_helicase_C"/>
</dbReference>
<dbReference type="CDD" id="cd17933">
    <property type="entry name" value="DEXSc_RecD-like"/>
    <property type="match status" value="1"/>
</dbReference>
<dbReference type="PANTHER" id="PTHR43788:SF6">
    <property type="entry name" value="DNA HELICASE B"/>
    <property type="match status" value="1"/>
</dbReference>
<dbReference type="RefSeq" id="WP_109318358.1">
    <property type="nucleotide sequence ID" value="NZ_QFWT01000001.1"/>
</dbReference>
<dbReference type="CDD" id="cd18809">
    <property type="entry name" value="SF1_C_RecD"/>
    <property type="match status" value="1"/>
</dbReference>
<dbReference type="InterPro" id="IPR041851">
    <property type="entry name" value="RecD_N_sf"/>
</dbReference>
<keyword evidence="3 11" id="KW-0227">DNA damage</keyword>
<proteinExistence type="inferred from homology"/>
<dbReference type="EC" id="5.6.2.3" evidence="11"/>
<dbReference type="GO" id="GO:0009338">
    <property type="term" value="C:exodeoxyribonuclease V complex"/>
    <property type="evidence" value="ECO:0007669"/>
    <property type="project" value="InterPro"/>
</dbReference>
<dbReference type="GO" id="GO:0017116">
    <property type="term" value="F:single-stranded DNA helicase activity"/>
    <property type="evidence" value="ECO:0007669"/>
    <property type="project" value="TreeGrafter"/>
</dbReference>
<dbReference type="GO" id="GO:0000724">
    <property type="term" value="P:double-strand break repair via homologous recombination"/>
    <property type="evidence" value="ECO:0007669"/>
    <property type="project" value="UniProtKB-UniRule"/>
</dbReference>
<keyword evidence="15" id="KW-1185">Reference proteome</keyword>
<evidence type="ECO:0000313" key="15">
    <source>
        <dbReference type="Proteomes" id="UP000245362"/>
    </source>
</evidence>
<comment type="catalytic activity">
    <reaction evidence="11">
        <text>ATP + H2O = ADP + phosphate + H(+)</text>
        <dbReference type="Rhea" id="RHEA:13065"/>
        <dbReference type="ChEBI" id="CHEBI:15377"/>
        <dbReference type="ChEBI" id="CHEBI:15378"/>
        <dbReference type="ChEBI" id="CHEBI:30616"/>
        <dbReference type="ChEBI" id="CHEBI:43474"/>
        <dbReference type="ChEBI" id="CHEBI:456216"/>
        <dbReference type="EC" id="5.6.2.3"/>
    </reaction>
</comment>
<evidence type="ECO:0000256" key="4">
    <source>
        <dbReference type="ARBA" id="ARBA00022801"/>
    </source>
</evidence>
<keyword evidence="10 11" id="KW-0413">Isomerase</keyword>
<dbReference type="Gene3D" id="1.10.10.1020">
    <property type="entry name" value="RecBCD complex, subunit RecD, N-terminal domain"/>
    <property type="match status" value="1"/>
</dbReference>
<dbReference type="Proteomes" id="UP000245362">
    <property type="component" value="Unassembled WGS sequence"/>
</dbReference>
<keyword evidence="4 11" id="KW-0378">Hydrolase</keyword>
<evidence type="ECO:0000256" key="6">
    <source>
        <dbReference type="ARBA" id="ARBA00022839"/>
    </source>
</evidence>
<gene>
    <name evidence="11 14" type="primary">recD</name>
    <name evidence="14" type="ORF">DI392_02765</name>
</gene>
<dbReference type="Pfam" id="PF13245">
    <property type="entry name" value="AAA_19"/>
    <property type="match status" value="1"/>
</dbReference>
<comment type="miscellaneous">
    <text evidence="11">In the RecBCD complex, RecB has a slow 3'-5' helicase, an exonuclease activity and loads RecA onto ssDNA, RecD has a fast 5'-3' helicase activity, while RecC stimulates the ATPase and processivity of the RecB helicase and contributes to recognition of the Chi site.</text>
</comment>
<keyword evidence="7 11" id="KW-0067">ATP-binding</keyword>
<dbReference type="PANTHER" id="PTHR43788">
    <property type="entry name" value="DNA2/NAM7 HELICASE FAMILY MEMBER"/>
    <property type="match status" value="1"/>
</dbReference>
<comment type="caution">
    <text evidence="14">The sequence shown here is derived from an EMBL/GenBank/DDBJ whole genome shotgun (WGS) entry which is preliminary data.</text>
</comment>
<sequence>MLNTLERLCEKGSIRHLDYQFARFIASQEQGNSEAVGFVAGVLSSELAKGHICIEPEASSMISALGLFGDSARQLHGQLSDINWKQVLGSSNCAGGVKSATPLIYDGDRLYLHRYWHYESQLAAKLLSLAEPVVFSAEEKVKLASLLDHLFARNYHGLYQALKKNPLMAMGQRQQLVCDYLDVTEPESLEWEAVEDVVAQAGRVQDLSVLDTLIPTETCLNWQKVAAAVALSRKFAVVSGGPGTGKTTTVAKLLAALVEQGRQKQQDLSIKLVAPTGKAAARLTESIGNAIDRLPVDEAVRQSIPADASTIHRLLGAIPGRSEFQHNASNPLHLDILIVDEASMVDLTLMYKLVAALPDHARLILLGDKDQLASVESGAVLGDICSFSPEGYGHSQKQILQQLTGYRNFPASGQHHLLADCLCTLQKSYRFHAGSGIGQLAKAINSGELSQVSRVWQQGFPDIEYHPLTSVNYSLMIGKLVDEYSGYIGLMHQKTFSTVHEQALAALKAFSRCRLLCAVREGDFGVRGVNDKVEKALSAKRVIQTGGEQWYAGRPVMVTRNDHSLGLYNGDIGLCMPDWSEAEPRLKVFFELPDGSVKTVLPGRVPEHETAFAMTIHKSQGSEFDLTFIVLPTKYTPVLTRELIYTGVTRAKKQLMLFSENTVINQGIKNRTHRASGLRKKLIR</sequence>
<dbReference type="HAMAP" id="MF_01487">
    <property type="entry name" value="RecD"/>
    <property type="match status" value="1"/>
</dbReference>
<dbReference type="Gene3D" id="3.40.50.300">
    <property type="entry name" value="P-loop containing nucleotide triphosphate hydrolases"/>
    <property type="match status" value="3"/>
</dbReference>
<comment type="function">
    <text evidence="11">A helicase/nuclease that prepares dsDNA breaks (DSB) for recombinational DNA repair. Binds to DSBs and unwinds DNA via a highly rapid and processive ATP-dependent bidirectional helicase activity. Unwinds dsDNA until it encounters a Chi (crossover hotspot instigator) sequence from the 3' direction. Cuts ssDNA a few nucleotides 3' to the Chi site. The properties and activities of the enzyme are changed at Chi. The Chi-altered holoenzyme produces a long 3'-ssDNA overhang and facilitates RecA-binding to the ssDNA for homologous DNA recombination and repair. Holoenzyme degrades any linearized DNA that is unable to undergo homologous recombination. In the holoenzyme this subunit has ssDNA-dependent ATPase and 5'-3' helicase activity. When added to pre-assembled RecBC greatly stimulates nuclease activity and augments holoenzyme processivity. Negatively regulates the RecA-loading ability of RecBCD.</text>
</comment>
<dbReference type="GO" id="GO:0003677">
    <property type="term" value="F:DNA binding"/>
    <property type="evidence" value="ECO:0007669"/>
    <property type="project" value="UniProtKB-UniRule"/>
</dbReference>
<dbReference type="InterPro" id="IPR049550">
    <property type="entry name" value="RecD_N"/>
</dbReference>
<dbReference type="EMBL" id="QFWT01000001">
    <property type="protein sequence ID" value="PWI35206.1"/>
    <property type="molecule type" value="Genomic_DNA"/>
</dbReference>
<keyword evidence="1 11" id="KW-0540">Nuclease</keyword>
<evidence type="ECO:0000259" key="13">
    <source>
        <dbReference type="Pfam" id="PF21185"/>
    </source>
</evidence>
<evidence type="ECO:0000256" key="7">
    <source>
        <dbReference type="ARBA" id="ARBA00022840"/>
    </source>
</evidence>
<dbReference type="GO" id="GO:0008854">
    <property type="term" value="F:exodeoxyribonuclease V activity"/>
    <property type="evidence" value="ECO:0007669"/>
    <property type="project" value="InterPro"/>
</dbReference>
<evidence type="ECO:0000256" key="11">
    <source>
        <dbReference type="HAMAP-Rule" id="MF_01487"/>
    </source>
</evidence>
<evidence type="ECO:0000259" key="12">
    <source>
        <dbReference type="Pfam" id="PF13538"/>
    </source>
</evidence>
<dbReference type="InterPro" id="IPR027417">
    <property type="entry name" value="P-loop_NTPase"/>
</dbReference>
<evidence type="ECO:0000256" key="1">
    <source>
        <dbReference type="ARBA" id="ARBA00022722"/>
    </source>
</evidence>
<organism evidence="14 15">
    <name type="scientific">Vibrio albus</name>
    <dbReference type="NCBI Taxonomy" id="2200953"/>
    <lineage>
        <taxon>Bacteria</taxon>
        <taxon>Pseudomonadati</taxon>
        <taxon>Pseudomonadota</taxon>
        <taxon>Gammaproteobacteria</taxon>
        <taxon>Vibrionales</taxon>
        <taxon>Vibrionaceae</taxon>
        <taxon>Vibrio</taxon>
    </lineage>
</organism>
<evidence type="ECO:0000256" key="8">
    <source>
        <dbReference type="ARBA" id="ARBA00023125"/>
    </source>
</evidence>
<dbReference type="OrthoDB" id="9803432at2"/>
<reference evidence="14 15" key="1">
    <citation type="submission" date="2018-05" db="EMBL/GenBank/DDBJ databases">
        <title>Vibrio limimaris sp. nov., isolated from marine sediment.</title>
        <authorList>
            <person name="Li C.-M."/>
        </authorList>
    </citation>
    <scope>NUCLEOTIDE SEQUENCE [LARGE SCALE GENOMIC DNA]</scope>
    <source>
        <strain evidence="14 15">E4404</strain>
    </source>
</reference>
<evidence type="ECO:0000256" key="9">
    <source>
        <dbReference type="ARBA" id="ARBA00023204"/>
    </source>
</evidence>
<dbReference type="GO" id="GO:0016887">
    <property type="term" value="F:ATP hydrolysis activity"/>
    <property type="evidence" value="ECO:0007669"/>
    <property type="project" value="RHEA"/>
</dbReference>
<dbReference type="GO" id="GO:0043139">
    <property type="term" value="F:5'-3' DNA helicase activity"/>
    <property type="evidence" value="ECO:0007669"/>
    <property type="project" value="UniProtKB-UniRule"/>
</dbReference>
<comment type="similarity">
    <text evidence="11">Belongs to the RecD family.</text>
</comment>
<evidence type="ECO:0000256" key="2">
    <source>
        <dbReference type="ARBA" id="ARBA00022741"/>
    </source>
</evidence>
<keyword evidence="8 11" id="KW-0238">DNA-binding</keyword>
<evidence type="ECO:0000256" key="3">
    <source>
        <dbReference type="ARBA" id="ARBA00022763"/>
    </source>
</evidence>
<keyword evidence="5 11" id="KW-0347">Helicase</keyword>
<evidence type="ECO:0000256" key="10">
    <source>
        <dbReference type="ARBA" id="ARBA00023235"/>
    </source>
</evidence>
<comment type="subunit">
    <text evidence="11">Heterotrimer of RecB, RecC and RecD. All subunits contribute to DNA-binding.</text>
</comment>
<feature type="binding site" evidence="11">
    <location>
        <begin position="240"/>
        <end position="247"/>
    </location>
    <ligand>
        <name>ATP</name>
        <dbReference type="ChEBI" id="CHEBI:30616"/>
    </ligand>
</feature>
<dbReference type="NCBIfam" id="TIGR01447">
    <property type="entry name" value="recD"/>
    <property type="match status" value="1"/>
</dbReference>
<dbReference type="InterPro" id="IPR006344">
    <property type="entry name" value="RecD"/>
</dbReference>
<feature type="domain" description="UvrD-like helicase C-terminal" evidence="12">
    <location>
        <begin position="611"/>
        <end position="657"/>
    </location>
</feature>
<dbReference type="GO" id="GO:0005524">
    <property type="term" value="F:ATP binding"/>
    <property type="evidence" value="ECO:0007669"/>
    <property type="project" value="UniProtKB-UniRule"/>
</dbReference>
<dbReference type="FunFam" id="3.40.50.300:FF:000912">
    <property type="entry name" value="RecBCD enzyme subunit RecD"/>
    <property type="match status" value="1"/>
</dbReference>
<dbReference type="Pfam" id="PF21185">
    <property type="entry name" value="RecD_N"/>
    <property type="match status" value="1"/>
</dbReference>
<accession>A0A2U3BEI3</accession>
<dbReference type="AlphaFoldDB" id="A0A2U3BEI3"/>
<keyword evidence="9 11" id="KW-0234">DNA repair</keyword>
<dbReference type="Pfam" id="PF13538">
    <property type="entry name" value="UvrD_C_2"/>
    <property type="match status" value="1"/>
</dbReference>